<keyword evidence="3" id="KW-1003">Cell membrane</keyword>
<dbReference type="RefSeq" id="WP_125259935.1">
    <property type="nucleotide sequence ID" value="NZ_CP114280.1"/>
</dbReference>
<dbReference type="SUPFAM" id="SSF161098">
    <property type="entry name" value="MetI-like"/>
    <property type="match status" value="2"/>
</dbReference>
<feature type="transmembrane region" description="Helical" evidence="8">
    <location>
        <begin position="226"/>
        <end position="246"/>
    </location>
</feature>
<dbReference type="InterPro" id="IPR000515">
    <property type="entry name" value="MetI-like"/>
</dbReference>
<keyword evidence="6 8" id="KW-1133">Transmembrane helix</keyword>
<comment type="subcellular location">
    <subcellularLocation>
        <location evidence="1">Cell inner membrane</location>
        <topology evidence="1">Multi-pass membrane protein</topology>
    </subcellularLocation>
    <subcellularLocation>
        <location evidence="8">Cell membrane</location>
        <topology evidence="8">Multi-pass membrane protein</topology>
    </subcellularLocation>
</comment>
<accession>A0ABY8G6T3</accession>
<gene>
    <name evidence="10" type="ORF">O1Q98_19250</name>
</gene>
<feature type="transmembrane region" description="Helical" evidence="8">
    <location>
        <begin position="364"/>
        <end position="384"/>
    </location>
</feature>
<dbReference type="Gene3D" id="1.10.3720.10">
    <property type="entry name" value="MetI-like"/>
    <property type="match status" value="2"/>
</dbReference>
<evidence type="ECO:0000256" key="6">
    <source>
        <dbReference type="ARBA" id="ARBA00022989"/>
    </source>
</evidence>
<dbReference type="Pfam" id="PF00528">
    <property type="entry name" value="BPD_transp_1"/>
    <property type="match status" value="2"/>
</dbReference>
<evidence type="ECO:0000259" key="9">
    <source>
        <dbReference type="PROSITE" id="PS50928"/>
    </source>
</evidence>
<evidence type="ECO:0000256" key="5">
    <source>
        <dbReference type="ARBA" id="ARBA00022692"/>
    </source>
</evidence>
<feature type="transmembrane region" description="Helical" evidence="8">
    <location>
        <begin position="117"/>
        <end position="134"/>
    </location>
</feature>
<sequence length="520" mass="57085">MQSTHLSLDEPMARVALMMRALPLLMPLMLLTLWALTSHYGWMSVLVLPSPLTVIESAATLVPQELAAQLWISLLRLACGLLGGILLGLALGMLLGLSRTLERAVMPLFNVLAQTPTLAWLPLLMLTLGIGEALKMTVLIKAVSIPMTLCVCSGIQQTPRALHEIARTLQLRWWTRLRRLTLPVMLPHLMTGVRLAFSQGWVSLMAVELLASSEGLGYLLVQSRQLFMLDGVLVCIVVIGAFGLAGEHLLRKLERRWIFWPPPAPGQRHDTAPAAARFIGWILPALLCLLWQLAGAQDPRANAFLPAPSVVLAALFTPENGWEAALTTSLTRTLAGFMLGASAGCLLGCVLGRYTVADRLLTPLLSALRGVALFAWLPLLTAWFGLSERACIAFIALSAFFPLLLAGQQGMRARPVALEETARVLRLGFWQRQRYLTLPAMWPALFAGLRLSLMHAWVGAIGADYFIASGDGLGSLLIRAQQLFQSERVIAGVILIALISALFYHLMAWAEQRLNRWRLR</sequence>
<keyword evidence="11" id="KW-1185">Reference proteome</keyword>
<feature type="domain" description="ABC transmembrane type-1" evidence="9">
    <location>
        <begin position="70"/>
        <end position="250"/>
    </location>
</feature>
<evidence type="ECO:0000256" key="8">
    <source>
        <dbReference type="RuleBase" id="RU363032"/>
    </source>
</evidence>
<feature type="transmembrane region" description="Helical" evidence="8">
    <location>
        <begin position="334"/>
        <end position="352"/>
    </location>
</feature>
<feature type="transmembrane region" description="Helical" evidence="8">
    <location>
        <begin position="390"/>
        <end position="407"/>
    </location>
</feature>
<dbReference type="EMBL" id="CP114280">
    <property type="protein sequence ID" value="WFN55677.1"/>
    <property type="molecule type" value="Genomic_DNA"/>
</dbReference>
<keyword evidence="7 8" id="KW-0472">Membrane</keyword>
<dbReference type="CDD" id="cd06261">
    <property type="entry name" value="TM_PBP2"/>
    <property type="match status" value="2"/>
</dbReference>
<dbReference type="PANTHER" id="PTHR30151">
    <property type="entry name" value="ALKANE SULFONATE ABC TRANSPORTER-RELATED, MEMBRANE SUBUNIT"/>
    <property type="match status" value="1"/>
</dbReference>
<evidence type="ECO:0000313" key="10">
    <source>
        <dbReference type="EMBL" id="WFN55677.1"/>
    </source>
</evidence>
<evidence type="ECO:0000256" key="3">
    <source>
        <dbReference type="ARBA" id="ARBA00022475"/>
    </source>
</evidence>
<evidence type="ECO:0000256" key="4">
    <source>
        <dbReference type="ARBA" id="ARBA00022519"/>
    </source>
</evidence>
<reference evidence="10 11" key="1">
    <citation type="submission" date="2022-12" db="EMBL/GenBank/DDBJ databases">
        <title>Complete genome sequencing of Dickeya lacustris type strain LMG30899.</title>
        <authorList>
            <person name="Dobhal S."/>
            <person name="Arizala D."/>
            <person name="Arif M."/>
        </authorList>
    </citation>
    <scope>NUCLEOTIDE SEQUENCE [LARGE SCALE GENOMIC DNA]</scope>
    <source>
        <strain evidence="10 11">LMG30899</strain>
    </source>
</reference>
<evidence type="ECO:0000256" key="1">
    <source>
        <dbReference type="ARBA" id="ARBA00004429"/>
    </source>
</evidence>
<keyword evidence="4" id="KW-0997">Cell inner membrane</keyword>
<keyword evidence="5 8" id="KW-0812">Transmembrane</keyword>
<protein>
    <submittedName>
        <fullName evidence="10">ABC transporter permease</fullName>
    </submittedName>
</protein>
<feature type="domain" description="ABC transmembrane type-1" evidence="9">
    <location>
        <begin position="326"/>
        <end position="507"/>
    </location>
</feature>
<proteinExistence type="inferred from homology"/>
<evidence type="ECO:0000256" key="2">
    <source>
        <dbReference type="ARBA" id="ARBA00022448"/>
    </source>
</evidence>
<dbReference type="InterPro" id="IPR035906">
    <property type="entry name" value="MetI-like_sf"/>
</dbReference>
<dbReference type="Proteomes" id="UP001219630">
    <property type="component" value="Chromosome"/>
</dbReference>
<feature type="transmembrane region" description="Helical" evidence="8">
    <location>
        <begin position="488"/>
        <end position="510"/>
    </location>
</feature>
<feature type="transmembrane region" description="Helical" evidence="8">
    <location>
        <begin position="274"/>
        <end position="294"/>
    </location>
</feature>
<organism evidence="10 11">
    <name type="scientific">Dickeya lacustris</name>
    <dbReference type="NCBI Taxonomy" id="2259638"/>
    <lineage>
        <taxon>Bacteria</taxon>
        <taxon>Pseudomonadati</taxon>
        <taxon>Pseudomonadota</taxon>
        <taxon>Gammaproteobacteria</taxon>
        <taxon>Enterobacterales</taxon>
        <taxon>Pectobacteriaceae</taxon>
        <taxon>Dickeya</taxon>
    </lineage>
</organism>
<feature type="transmembrane region" description="Helical" evidence="8">
    <location>
        <begin position="74"/>
        <end position="97"/>
    </location>
</feature>
<keyword evidence="2 8" id="KW-0813">Transport</keyword>
<evidence type="ECO:0000256" key="7">
    <source>
        <dbReference type="ARBA" id="ARBA00023136"/>
    </source>
</evidence>
<evidence type="ECO:0000313" key="11">
    <source>
        <dbReference type="Proteomes" id="UP001219630"/>
    </source>
</evidence>
<name>A0ABY8G6T3_9GAMM</name>
<feature type="transmembrane region" description="Helical" evidence="8">
    <location>
        <begin position="12"/>
        <end position="36"/>
    </location>
</feature>
<dbReference type="PANTHER" id="PTHR30151:SF38">
    <property type="entry name" value="ALIPHATIC SULFONATES TRANSPORT PERMEASE PROTEIN SSUC-RELATED"/>
    <property type="match status" value="1"/>
</dbReference>
<comment type="similarity">
    <text evidence="8">Belongs to the binding-protein-dependent transport system permease family.</text>
</comment>
<dbReference type="PROSITE" id="PS50928">
    <property type="entry name" value="ABC_TM1"/>
    <property type="match status" value="2"/>
</dbReference>
<feature type="transmembrane region" description="Helical" evidence="8">
    <location>
        <begin position="442"/>
        <end position="468"/>
    </location>
</feature>